<organism evidence="1">
    <name type="scientific">marine sediment metagenome</name>
    <dbReference type="NCBI Taxonomy" id="412755"/>
    <lineage>
        <taxon>unclassified sequences</taxon>
        <taxon>metagenomes</taxon>
        <taxon>ecological metagenomes</taxon>
    </lineage>
</organism>
<dbReference type="AlphaFoldDB" id="A0A0F9WYN2"/>
<protein>
    <submittedName>
        <fullName evidence="1">Uncharacterized protein</fullName>
    </submittedName>
</protein>
<proteinExistence type="predicted"/>
<gene>
    <name evidence="1" type="ORF">LCGC14_0216800</name>
</gene>
<dbReference type="EMBL" id="LAZR01000102">
    <property type="protein sequence ID" value="KKN91571.1"/>
    <property type="molecule type" value="Genomic_DNA"/>
</dbReference>
<comment type="caution">
    <text evidence="1">The sequence shown here is derived from an EMBL/GenBank/DDBJ whole genome shotgun (WGS) entry which is preliminary data.</text>
</comment>
<reference evidence="1" key="1">
    <citation type="journal article" date="2015" name="Nature">
        <title>Complex archaea that bridge the gap between prokaryotes and eukaryotes.</title>
        <authorList>
            <person name="Spang A."/>
            <person name="Saw J.H."/>
            <person name="Jorgensen S.L."/>
            <person name="Zaremba-Niedzwiedzka K."/>
            <person name="Martijn J."/>
            <person name="Lind A.E."/>
            <person name="van Eijk R."/>
            <person name="Schleper C."/>
            <person name="Guy L."/>
            <person name="Ettema T.J."/>
        </authorList>
    </citation>
    <scope>NUCLEOTIDE SEQUENCE</scope>
</reference>
<evidence type="ECO:0000313" key="1">
    <source>
        <dbReference type="EMBL" id="KKN91571.1"/>
    </source>
</evidence>
<accession>A0A0F9WYN2</accession>
<sequence length="89" mass="9958">MRRITVARTCAAVEMEDGEMMFDRAPKRLDQADMVYAAVQALYAEGYTPVQIEDALIRQAPTDLDLLAECYQLLFGADDRQQTIADQAA</sequence>
<name>A0A0F9WYN2_9ZZZZ</name>